<name>A0AAV7IQR1_COTGL</name>
<accession>A0AAV7IQR1</accession>
<keyword evidence="3" id="KW-1185">Reference proteome</keyword>
<evidence type="ECO:0000313" key="3">
    <source>
        <dbReference type="Proteomes" id="UP000826195"/>
    </source>
</evidence>
<reference evidence="2 3" key="1">
    <citation type="journal article" date="2021" name="J. Hered.">
        <title>A chromosome-level genome assembly of the parasitoid wasp, Cotesia glomerata (Hymenoptera: Braconidae).</title>
        <authorList>
            <person name="Pinto B.J."/>
            <person name="Weis J.J."/>
            <person name="Gamble T."/>
            <person name="Ode P.J."/>
            <person name="Paul R."/>
            <person name="Zaspel J.M."/>
        </authorList>
    </citation>
    <scope>NUCLEOTIDE SEQUENCE [LARGE SCALE GENOMIC DNA]</scope>
    <source>
        <strain evidence="2">CgM1</strain>
    </source>
</reference>
<gene>
    <name evidence="2" type="ORF">KQX54_014482</name>
</gene>
<dbReference type="InterPro" id="IPR006883">
    <property type="entry name" value="AcMNPV_PIF-4"/>
</dbReference>
<evidence type="ECO:0000313" key="2">
    <source>
        <dbReference type="EMBL" id="KAH0554990.1"/>
    </source>
</evidence>
<dbReference type="Proteomes" id="UP000826195">
    <property type="component" value="Unassembled WGS sequence"/>
</dbReference>
<keyword evidence="1" id="KW-0732">Signal</keyword>
<dbReference type="AlphaFoldDB" id="A0AAV7IQR1"/>
<protein>
    <submittedName>
        <fullName evidence="2">Uncharacterized protein</fullName>
    </submittedName>
</protein>
<comment type="caution">
    <text evidence="2">The sequence shown here is derived from an EMBL/GenBank/DDBJ whole genome shotgun (WGS) entry which is preliminary data.</text>
</comment>
<organism evidence="2 3">
    <name type="scientific">Cotesia glomerata</name>
    <name type="common">Lepidopteran parasitic wasp</name>
    <name type="synonym">Apanteles glomeratus</name>
    <dbReference type="NCBI Taxonomy" id="32391"/>
    <lineage>
        <taxon>Eukaryota</taxon>
        <taxon>Metazoa</taxon>
        <taxon>Ecdysozoa</taxon>
        <taxon>Arthropoda</taxon>
        <taxon>Hexapoda</taxon>
        <taxon>Insecta</taxon>
        <taxon>Pterygota</taxon>
        <taxon>Neoptera</taxon>
        <taxon>Endopterygota</taxon>
        <taxon>Hymenoptera</taxon>
        <taxon>Apocrita</taxon>
        <taxon>Ichneumonoidea</taxon>
        <taxon>Braconidae</taxon>
        <taxon>Microgastrinae</taxon>
        <taxon>Cotesia</taxon>
    </lineage>
</organism>
<dbReference type="Pfam" id="PF04798">
    <property type="entry name" value="Baculo_19"/>
    <property type="match status" value="1"/>
</dbReference>
<feature type="chain" id="PRO_5043967124" evidence="1">
    <location>
        <begin position="20"/>
        <end position="184"/>
    </location>
</feature>
<dbReference type="EMBL" id="JAHXZJ010001119">
    <property type="protein sequence ID" value="KAH0554990.1"/>
    <property type="molecule type" value="Genomic_DNA"/>
</dbReference>
<feature type="signal peptide" evidence="1">
    <location>
        <begin position="1"/>
        <end position="19"/>
    </location>
</feature>
<sequence>MDPYLLVSVYVSMILLLCAKPTFVEIYEQSTRSECNRLIVMRPYEWAFWAINGQCYVLNALNEFDCPSTTFPTLIFDALTIRLSDPNIVCVPVEYSIIKSEYSSHGSPIVNHFNIEDVQNHGRFTIYDALDYLLKNYIEINLDLYNVHPANKMMIKMIEKTKSIDLTPEELQRVKKTINSNSIV</sequence>
<evidence type="ECO:0000256" key="1">
    <source>
        <dbReference type="SAM" id="SignalP"/>
    </source>
</evidence>
<proteinExistence type="predicted"/>